<dbReference type="EMBL" id="VUJV01000009">
    <property type="protein sequence ID" value="KAA1415479.1"/>
    <property type="molecule type" value="Genomic_DNA"/>
</dbReference>
<proteinExistence type="predicted"/>
<keyword evidence="1 2" id="KW-0238">DNA-binding</keyword>
<dbReference type="PRINTS" id="PR00455">
    <property type="entry name" value="HTHTETR"/>
</dbReference>
<dbReference type="InterPro" id="IPR036271">
    <property type="entry name" value="Tet_transcr_reg_TetR-rel_C_sf"/>
</dbReference>
<accession>A0A5B1L6X7</accession>
<sequence>MTSAIPDGVDETTDRILVGASEQFRRFGVQRSTMEDVAKRSGVSRITVYRRFATKELLVERTVQHEFRNFFDEFVGALAGATTLEERVELGFATSLRVVRSNPLINALFVADNDMLLSSVVGDDGNTLATVARFLGGQLRREQEAGNIDSTIDPDLVAEVMVRVCTSFLLIPSHKIDLDDEAQLRSVARTILVPMLRPHPS</sequence>
<dbReference type="InterPro" id="IPR001647">
    <property type="entry name" value="HTH_TetR"/>
</dbReference>
<reference evidence="4 5" key="1">
    <citation type="submission" date="2019-09" db="EMBL/GenBank/DDBJ databases">
        <title>Nocardioides panacisoli sp. nov., isolated from the soil of a ginseng field.</title>
        <authorList>
            <person name="Cho C."/>
        </authorList>
    </citation>
    <scope>NUCLEOTIDE SEQUENCE [LARGE SCALE GENOMIC DNA]</scope>
    <source>
        <strain evidence="4 5">BN130099</strain>
    </source>
</reference>
<dbReference type="Gene3D" id="1.10.357.10">
    <property type="entry name" value="Tetracycline Repressor, domain 2"/>
    <property type="match status" value="1"/>
</dbReference>
<dbReference type="SUPFAM" id="SSF48498">
    <property type="entry name" value="Tetracyclin repressor-like, C-terminal domain"/>
    <property type="match status" value="1"/>
</dbReference>
<dbReference type="Pfam" id="PF00440">
    <property type="entry name" value="TetR_N"/>
    <property type="match status" value="1"/>
</dbReference>
<gene>
    <name evidence="4" type="ORF">F0U44_21080</name>
</gene>
<dbReference type="PANTHER" id="PTHR30055:SF153">
    <property type="entry name" value="HTH-TYPE TRANSCRIPTIONAL REPRESSOR RV3405C"/>
    <property type="match status" value="1"/>
</dbReference>
<name>A0A5B1L6X7_9ACTN</name>
<dbReference type="PROSITE" id="PS50977">
    <property type="entry name" value="HTH_TETR_2"/>
    <property type="match status" value="1"/>
</dbReference>
<evidence type="ECO:0000256" key="1">
    <source>
        <dbReference type="ARBA" id="ARBA00023125"/>
    </source>
</evidence>
<reference evidence="4 5" key="2">
    <citation type="submission" date="2019-09" db="EMBL/GenBank/DDBJ databases">
        <authorList>
            <person name="Jin C."/>
        </authorList>
    </citation>
    <scope>NUCLEOTIDE SEQUENCE [LARGE SCALE GENOMIC DNA]</scope>
    <source>
        <strain evidence="4 5">BN130099</strain>
    </source>
</reference>
<feature type="DNA-binding region" description="H-T-H motif" evidence="2">
    <location>
        <begin position="33"/>
        <end position="52"/>
    </location>
</feature>
<evidence type="ECO:0000313" key="5">
    <source>
        <dbReference type="Proteomes" id="UP000325003"/>
    </source>
</evidence>
<keyword evidence="5" id="KW-1185">Reference proteome</keyword>
<dbReference type="InterPro" id="IPR050109">
    <property type="entry name" value="HTH-type_TetR-like_transc_reg"/>
</dbReference>
<evidence type="ECO:0000259" key="3">
    <source>
        <dbReference type="PROSITE" id="PS50977"/>
    </source>
</evidence>
<evidence type="ECO:0000313" key="4">
    <source>
        <dbReference type="EMBL" id="KAA1415479.1"/>
    </source>
</evidence>
<dbReference type="InterPro" id="IPR009057">
    <property type="entry name" value="Homeodomain-like_sf"/>
</dbReference>
<feature type="domain" description="HTH tetR-type" evidence="3">
    <location>
        <begin position="10"/>
        <end position="70"/>
    </location>
</feature>
<comment type="caution">
    <text evidence="4">The sequence shown here is derived from an EMBL/GenBank/DDBJ whole genome shotgun (WGS) entry which is preliminary data.</text>
</comment>
<evidence type="ECO:0000256" key="2">
    <source>
        <dbReference type="PROSITE-ProRule" id="PRU00335"/>
    </source>
</evidence>
<dbReference type="PANTHER" id="PTHR30055">
    <property type="entry name" value="HTH-TYPE TRANSCRIPTIONAL REGULATOR RUTR"/>
    <property type="match status" value="1"/>
</dbReference>
<dbReference type="GO" id="GO:0000976">
    <property type="term" value="F:transcription cis-regulatory region binding"/>
    <property type="evidence" value="ECO:0007669"/>
    <property type="project" value="TreeGrafter"/>
</dbReference>
<dbReference type="SUPFAM" id="SSF46689">
    <property type="entry name" value="Homeodomain-like"/>
    <property type="match status" value="1"/>
</dbReference>
<dbReference type="RefSeq" id="WP_149730353.1">
    <property type="nucleotide sequence ID" value="NZ_VUJV01000009.1"/>
</dbReference>
<dbReference type="GO" id="GO:0003700">
    <property type="term" value="F:DNA-binding transcription factor activity"/>
    <property type="evidence" value="ECO:0007669"/>
    <property type="project" value="TreeGrafter"/>
</dbReference>
<protein>
    <submittedName>
        <fullName evidence="4">TetR/AcrR family transcriptional regulator</fullName>
    </submittedName>
</protein>
<dbReference type="AlphaFoldDB" id="A0A5B1L6X7"/>
<dbReference type="Proteomes" id="UP000325003">
    <property type="component" value="Unassembled WGS sequence"/>
</dbReference>
<organism evidence="4 5">
    <name type="scientific">Nocardioides humilatus</name>
    <dbReference type="NCBI Taxonomy" id="2607660"/>
    <lineage>
        <taxon>Bacteria</taxon>
        <taxon>Bacillati</taxon>
        <taxon>Actinomycetota</taxon>
        <taxon>Actinomycetes</taxon>
        <taxon>Propionibacteriales</taxon>
        <taxon>Nocardioidaceae</taxon>
        <taxon>Nocardioides</taxon>
    </lineage>
</organism>